<evidence type="ECO:0000256" key="1">
    <source>
        <dbReference type="SAM" id="MobiDB-lite"/>
    </source>
</evidence>
<protein>
    <submittedName>
        <fullName evidence="2">Uncharacterized protein</fullName>
    </submittedName>
</protein>
<feature type="region of interest" description="Disordered" evidence="1">
    <location>
        <begin position="80"/>
        <end position="116"/>
    </location>
</feature>
<dbReference type="Proteomes" id="UP000321934">
    <property type="component" value="Chromosome"/>
</dbReference>
<reference evidence="2 3" key="1">
    <citation type="journal article" date="2019" name="ISME J.">
        <title>Deianiraea, an extracellular bacterium associated with the ciliate Paramecium, suggests an alternative scenario for the evolution of Rickettsiales.</title>
        <authorList>
            <person name="Castelli M."/>
            <person name="Sabaneyeva E."/>
            <person name="Lanzoni O."/>
            <person name="Lebedeva N."/>
            <person name="Floriano A.M."/>
            <person name="Gaiarsa S."/>
            <person name="Benken K."/>
            <person name="Modeo L."/>
            <person name="Bandi C."/>
            <person name="Potekhin A."/>
            <person name="Sassera D."/>
            <person name="Petroni G."/>
        </authorList>
    </citation>
    <scope>NUCLEOTIDE SEQUENCE [LARGE SCALE GENOMIC DNA]</scope>
    <source>
        <strain evidence="2">CyL4-1</strain>
    </source>
</reference>
<proteinExistence type="predicted"/>
<gene>
    <name evidence="2" type="ORF">Deia_00598</name>
</gene>
<feature type="compositionally biased region" description="Polar residues" evidence="1">
    <location>
        <begin position="455"/>
        <end position="473"/>
    </location>
</feature>
<evidence type="ECO:0000313" key="3">
    <source>
        <dbReference type="Proteomes" id="UP000321934"/>
    </source>
</evidence>
<dbReference type="AlphaFoldDB" id="A0A5B8XDJ7"/>
<feature type="region of interest" description="Disordered" evidence="1">
    <location>
        <begin position="424"/>
        <end position="473"/>
    </location>
</feature>
<dbReference type="EMBL" id="CP029077">
    <property type="protein sequence ID" value="QED23392.1"/>
    <property type="molecule type" value="Genomic_DNA"/>
</dbReference>
<feature type="compositionally biased region" description="Polar residues" evidence="1">
    <location>
        <begin position="106"/>
        <end position="116"/>
    </location>
</feature>
<sequence>MEKKIKVNFDKDDEVDADGIKLDFDKDSPIKVVKSDNSKSEFEEIVRNNTVDLVIGNKDNNIKYNAEDWEKFNDEFSKEIAKPEGSPEEIDQKTNAKVAEDKKEVQSINNSKSQDENAINQAVRNIQQQTIQKSERSADSSHQEEMNRINNAQYRESHDNIFAVGQRDYNESVLRTNQRFRSKSVDHSSLKLSEVGTSEDAIRGQGDLEKGDLEDRIKDWNKDVAHDNKIKKRMSDVSSDVKKAVENGYLSSKDINEFVKNRKNILELISLYHKEKMLDEKKGMLAGVEKFFSRKTNFDLLDKGNGFVSESYRKIRIAMSKMPNVNMSKAQLDEAYEGLKKDAGKNGVSLDDYIKKETDLADKCMNKISKNDGNTMYAAKIVEDAYGDKFTKFVKSVENNRTLGRDVDVNKDQSKKIVLNIDKQNNLPQPSQPKQEVDSKVKQDAKKIWQDRIKNPSQPQEPQSRPKSNSVSL</sequence>
<evidence type="ECO:0000313" key="2">
    <source>
        <dbReference type="EMBL" id="QED23392.1"/>
    </source>
</evidence>
<organism evidence="2 3">
    <name type="scientific">Candidatus Deianiraea vastatrix</name>
    <dbReference type="NCBI Taxonomy" id="2163644"/>
    <lineage>
        <taxon>Bacteria</taxon>
        <taxon>Pseudomonadati</taxon>
        <taxon>Pseudomonadota</taxon>
        <taxon>Alphaproteobacteria</taxon>
        <taxon>Rickettsiales</taxon>
        <taxon>Candidatus Deianiraeaceae</taxon>
        <taxon>Candidatus Deianiraea</taxon>
    </lineage>
</organism>
<feature type="compositionally biased region" description="Basic and acidic residues" evidence="1">
    <location>
        <begin position="90"/>
        <end position="105"/>
    </location>
</feature>
<feature type="compositionally biased region" description="Basic and acidic residues" evidence="1">
    <location>
        <begin position="435"/>
        <end position="454"/>
    </location>
</feature>
<name>A0A5B8XDJ7_9RICK</name>
<feature type="compositionally biased region" description="Polar residues" evidence="1">
    <location>
        <begin position="424"/>
        <end position="434"/>
    </location>
</feature>
<dbReference type="RefSeq" id="WP_146820665.1">
    <property type="nucleotide sequence ID" value="NZ_CP029077.1"/>
</dbReference>
<keyword evidence="3" id="KW-1185">Reference proteome</keyword>
<accession>A0A5B8XDJ7</accession>